<dbReference type="Proteomes" id="UP000198901">
    <property type="component" value="Unassembled WGS sequence"/>
</dbReference>
<dbReference type="InterPro" id="IPR010982">
    <property type="entry name" value="Lambda_DNA-bd_dom_sf"/>
</dbReference>
<dbReference type="PROSITE" id="PS50943">
    <property type="entry name" value="HTH_CROC1"/>
    <property type="match status" value="1"/>
</dbReference>
<reference evidence="2 3" key="1">
    <citation type="submission" date="2016-10" db="EMBL/GenBank/DDBJ databases">
        <authorList>
            <person name="de Groot N.N."/>
        </authorList>
    </citation>
    <scope>NUCLEOTIDE SEQUENCE [LARGE SCALE GENOMIC DNA]</scope>
    <source>
        <strain evidence="2 3">DSM 21668</strain>
    </source>
</reference>
<dbReference type="RefSeq" id="WP_093203270.1">
    <property type="nucleotide sequence ID" value="NZ_FNGS01000005.1"/>
</dbReference>
<organism evidence="2 3">
    <name type="scientific">Siphonobacter aquaeclarae</name>
    <dbReference type="NCBI Taxonomy" id="563176"/>
    <lineage>
        <taxon>Bacteria</taxon>
        <taxon>Pseudomonadati</taxon>
        <taxon>Bacteroidota</taxon>
        <taxon>Cytophagia</taxon>
        <taxon>Cytophagales</taxon>
        <taxon>Cytophagaceae</taxon>
        <taxon>Siphonobacter</taxon>
    </lineage>
</organism>
<evidence type="ECO:0000259" key="1">
    <source>
        <dbReference type="PROSITE" id="PS50943"/>
    </source>
</evidence>
<evidence type="ECO:0000313" key="3">
    <source>
        <dbReference type="Proteomes" id="UP000198901"/>
    </source>
</evidence>
<feature type="domain" description="HTH cro/C1-type" evidence="1">
    <location>
        <begin position="10"/>
        <end position="64"/>
    </location>
</feature>
<protein>
    <recommendedName>
        <fullName evidence="1">HTH cro/C1-type domain-containing protein</fullName>
    </recommendedName>
</protein>
<dbReference type="GO" id="GO:0003677">
    <property type="term" value="F:DNA binding"/>
    <property type="evidence" value="ECO:0007669"/>
    <property type="project" value="InterPro"/>
</dbReference>
<sequence>MELNHIGLNIRRIMKDKGISVLKASAFLGMSVSGVYDIFKRQLISDSALLEKIGQLTNASLLEIMNYGGETGSDEIGQRQTLFEWRNENEFLKEQIKEKDYLIKMLIESMTDRR</sequence>
<gene>
    <name evidence="2" type="ORF">SAMN04488090_2799</name>
</gene>
<dbReference type="SUPFAM" id="SSF47413">
    <property type="entry name" value="lambda repressor-like DNA-binding domains"/>
    <property type="match status" value="1"/>
</dbReference>
<dbReference type="EMBL" id="FNGS01000005">
    <property type="protein sequence ID" value="SDM19816.1"/>
    <property type="molecule type" value="Genomic_DNA"/>
</dbReference>
<dbReference type="InterPro" id="IPR001387">
    <property type="entry name" value="Cro/C1-type_HTH"/>
</dbReference>
<proteinExistence type="predicted"/>
<evidence type="ECO:0000313" key="2">
    <source>
        <dbReference type="EMBL" id="SDM19816.1"/>
    </source>
</evidence>
<keyword evidence="3" id="KW-1185">Reference proteome</keyword>
<name>A0A1G9R964_9BACT</name>
<dbReference type="AlphaFoldDB" id="A0A1G9R964"/>
<accession>A0A1G9R964</accession>